<proteinExistence type="predicted"/>
<dbReference type="KEGG" id="acis:CBP35_19695"/>
<dbReference type="Proteomes" id="UP000194440">
    <property type="component" value="Plasmid pACP4.1"/>
</dbReference>
<evidence type="ECO:0000313" key="2">
    <source>
        <dbReference type="Proteomes" id="UP000194440"/>
    </source>
</evidence>
<dbReference type="AlphaFoldDB" id="A0A240UJJ7"/>
<name>A0A240UJJ7_9BURK</name>
<dbReference type="KEGG" id="acip:CBP36_19735"/>
<geneLocation type="plasmid" evidence="1 2">
    <name>pACP4.1</name>
</geneLocation>
<gene>
    <name evidence="1" type="ORF">CBP36_19735</name>
</gene>
<dbReference type="EMBL" id="CP021367">
    <property type="protein sequence ID" value="ART61199.1"/>
    <property type="molecule type" value="Genomic_DNA"/>
</dbReference>
<accession>A0A240UJJ7</accession>
<keyword evidence="1" id="KW-0614">Plasmid</keyword>
<reference evidence="1" key="1">
    <citation type="submission" date="2017-05" db="EMBL/GenBank/DDBJ databases">
        <title>Polyphasic characterization of four soil-derived phenanthrene-degrading Acidovorax strains and proposal of Acidovorax phenanthrenivorans sp. nov.</title>
        <authorList>
            <person name="Singleton D."/>
            <person name="Lee J."/>
            <person name="Dickey A.N."/>
            <person name="Stroud A."/>
            <person name="Scholl E.H."/>
            <person name="Wright F.A."/>
            <person name="Aitken M.D."/>
        </authorList>
    </citation>
    <scope>NUCLEOTIDE SEQUENCE</scope>
    <source>
        <strain evidence="1">P4</strain>
        <plasmid evidence="1">pACP4.1</plasmid>
    </source>
</reference>
<protein>
    <submittedName>
        <fullName evidence="1">Uncharacterized protein</fullName>
    </submittedName>
</protein>
<keyword evidence="2" id="KW-1185">Reference proteome</keyword>
<organism evidence="1 2">
    <name type="scientific">Acidovorax carolinensis</name>
    <dbReference type="NCBI Taxonomy" id="553814"/>
    <lineage>
        <taxon>Bacteria</taxon>
        <taxon>Pseudomonadati</taxon>
        <taxon>Pseudomonadota</taxon>
        <taxon>Betaproteobacteria</taxon>
        <taxon>Burkholderiales</taxon>
        <taxon>Comamonadaceae</taxon>
        <taxon>Acidovorax</taxon>
    </lineage>
</organism>
<sequence>MAALTFVWRHQITAYEVYCKPLIVEGFTSSMTNTTQTTTATPIPPADSIGASVRALNIILEQISGAKVIAALRDGNACSGVDTSLWSPAWEGARNFRDQFILTLARNTRNEWRSDCAQIVASQPKSNHESHIARALDERLQVCLEFAFRFFIPRQICFLGDALMLAFESEMSPAEMAKELAGSGARTRGAHETSLSALVLGASGMHRYQPERVLASVH</sequence>
<evidence type="ECO:0000313" key="1">
    <source>
        <dbReference type="EMBL" id="ART61199.1"/>
    </source>
</evidence>